<organism evidence="4 5">
    <name type="scientific">Mumia flava</name>
    <dbReference type="NCBI Taxonomy" id="1348852"/>
    <lineage>
        <taxon>Bacteria</taxon>
        <taxon>Bacillati</taxon>
        <taxon>Actinomycetota</taxon>
        <taxon>Actinomycetes</taxon>
        <taxon>Propionibacteriales</taxon>
        <taxon>Nocardioidaceae</taxon>
        <taxon>Mumia</taxon>
    </lineage>
</organism>
<dbReference type="EMBL" id="PGEZ01000001">
    <property type="protein sequence ID" value="PJJ55888.1"/>
    <property type="molecule type" value="Genomic_DNA"/>
</dbReference>
<dbReference type="GO" id="GO:1901137">
    <property type="term" value="P:carbohydrate derivative biosynthetic process"/>
    <property type="evidence" value="ECO:0007669"/>
    <property type="project" value="UniProtKB-ARBA"/>
</dbReference>
<accession>A0A2M9BD62</accession>
<protein>
    <submittedName>
        <fullName evidence="4">Phosphatidylinositol alpha-mannosyltransferase</fullName>
    </submittedName>
</protein>
<dbReference type="SUPFAM" id="SSF53756">
    <property type="entry name" value="UDP-Glycosyltransferase/glycogen phosphorylase"/>
    <property type="match status" value="1"/>
</dbReference>
<dbReference type="PANTHER" id="PTHR45947:SF3">
    <property type="entry name" value="SULFOQUINOVOSYL TRANSFERASE SQD2"/>
    <property type="match status" value="1"/>
</dbReference>
<evidence type="ECO:0000256" key="2">
    <source>
        <dbReference type="ARBA" id="ARBA00022679"/>
    </source>
</evidence>
<dbReference type="AlphaFoldDB" id="A0A2M9BD62"/>
<dbReference type="InterPro" id="IPR050194">
    <property type="entry name" value="Glycosyltransferase_grp1"/>
</dbReference>
<evidence type="ECO:0000256" key="1">
    <source>
        <dbReference type="ARBA" id="ARBA00022676"/>
    </source>
</evidence>
<evidence type="ECO:0000313" key="5">
    <source>
        <dbReference type="Proteomes" id="UP000230842"/>
    </source>
</evidence>
<keyword evidence="1 4" id="KW-0328">Glycosyltransferase</keyword>
<dbReference type="InterPro" id="IPR028098">
    <property type="entry name" value="Glyco_trans_4-like_N"/>
</dbReference>
<evidence type="ECO:0000259" key="3">
    <source>
        <dbReference type="Pfam" id="PF13439"/>
    </source>
</evidence>
<keyword evidence="5" id="KW-1185">Reference proteome</keyword>
<feature type="domain" description="Glycosyltransferase subfamily 4-like N-terminal" evidence="3">
    <location>
        <begin position="10"/>
        <end position="169"/>
    </location>
</feature>
<gene>
    <name evidence="4" type="ORF">CLV56_0087</name>
</gene>
<evidence type="ECO:0000313" key="4">
    <source>
        <dbReference type="EMBL" id="PJJ55888.1"/>
    </source>
</evidence>
<proteinExistence type="predicted"/>
<keyword evidence="2 4" id="KW-0808">Transferase</keyword>
<sequence length="362" mass="37856">MVCPYSFDVPGGVQNHVLDLSRTLRGLGVDVSVLAPATVGVELPDWVSAAGRALPVRYNGAVARVSFGPVAMAKTRRWMRDGRFDVVHVHDPATPSVSLIALSLVSGVAVATVHTSIGRSRALTATEPLLRPAMEKLSARIAVSREARRVVAQYQGGDAVVIPNGIDVASFGQIPRASGGEKPTVLFLGRFEEPRKGFGVLLDALPAVLDRIGDVRVLVAGAGDVRAGTALVPASLRDHVEVLGRVDDAVRARLLAEADVYVAPNTGGESFGIVLIEAMAAGAPVVASDIPAFADVLDDGRLGAMFANGDPESLAKVLGEALLDPARDARAALARTAVRRYDWSVVAPEVVRVYETVLGGSA</sequence>
<dbReference type="CDD" id="cd03801">
    <property type="entry name" value="GT4_PimA-like"/>
    <property type="match status" value="1"/>
</dbReference>
<comment type="caution">
    <text evidence="4">The sequence shown here is derived from an EMBL/GenBank/DDBJ whole genome shotgun (WGS) entry which is preliminary data.</text>
</comment>
<dbReference type="Proteomes" id="UP000230842">
    <property type="component" value="Unassembled WGS sequence"/>
</dbReference>
<dbReference type="GO" id="GO:0016757">
    <property type="term" value="F:glycosyltransferase activity"/>
    <property type="evidence" value="ECO:0007669"/>
    <property type="project" value="UniProtKB-KW"/>
</dbReference>
<dbReference type="Gene3D" id="3.40.50.2000">
    <property type="entry name" value="Glycogen Phosphorylase B"/>
    <property type="match status" value="2"/>
</dbReference>
<reference evidence="4 5" key="1">
    <citation type="submission" date="2017-11" db="EMBL/GenBank/DDBJ databases">
        <title>Genomic Encyclopedia of Archaeal and Bacterial Type Strains, Phase II (KMG-II): From Individual Species to Whole Genera.</title>
        <authorList>
            <person name="Goeker M."/>
        </authorList>
    </citation>
    <scope>NUCLEOTIDE SEQUENCE [LARGE SCALE GENOMIC DNA]</scope>
    <source>
        <strain evidence="4 5">DSM 27763</strain>
    </source>
</reference>
<name>A0A2M9BD62_9ACTN</name>
<dbReference type="Pfam" id="PF13692">
    <property type="entry name" value="Glyco_trans_1_4"/>
    <property type="match status" value="1"/>
</dbReference>
<dbReference type="Pfam" id="PF13439">
    <property type="entry name" value="Glyco_transf_4"/>
    <property type="match status" value="1"/>
</dbReference>
<dbReference type="PANTHER" id="PTHR45947">
    <property type="entry name" value="SULFOQUINOVOSYL TRANSFERASE SQD2"/>
    <property type="match status" value="1"/>
</dbReference>